<dbReference type="AlphaFoldDB" id="A0A482WWB2"/>
<dbReference type="OrthoDB" id="5984008at2759"/>
<comment type="subcellular location">
    <subcellularLocation>
        <location evidence="1">Cell membrane</location>
        <topology evidence="1">Multi-pass membrane protein</topology>
    </subcellularLocation>
</comment>
<dbReference type="STRING" id="195883.A0A482WWB2"/>
<keyword evidence="3" id="KW-1003">Cell membrane</keyword>
<feature type="transmembrane region" description="Helical" evidence="9">
    <location>
        <begin position="448"/>
        <end position="471"/>
    </location>
</feature>
<evidence type="ECO:0000256" key="6">
    <source>
        <dbReference type="ARBA" id="ARBA00023136"/>
    </source>
</evidence>
<feature type="transmembrane region" description="Helical" evidence="9">
    <location>
        <begin position="217"/>
        <end position="234"/>
    </location>
</feature>
<name>A0A482WWB2_LAOST</name>
<evidence type="ECO:0000313" key="11">
    <source>
        <dbReference type="EMBL" id="RZF37350.1"/>
    </source>
</evidence>
<evidence type="ECO:0000256" key="2">
    <source>
        <dbReference type="ARBA" id="ARBA00008685"/>
    </source>
</evidence>
<dbReference type="InterPro" id="IPR001320">
    <property type="entry name" value="Iontro_rcpt_C"/>
</dbReference>
<comment type="similarity">
    <text evidence="2">Belongs to the glutamate-gated ion channel (TC 1.A.10.1) family.</text>
</comment>
<evidence type="ECO:0000256" key="3">
    <source>
        <dbReference type="ARBA" id="ARBA00022475"/>
    </source>
</evidence>
<dbReference type="FunFam" id="1.10.287.70:FF:000143">
    <property type="entry name" value="Probable glutamate receptor"/>
    <property type="match status" value="1"/>
</dbReference>
<feature type="transmembrane region" description="Helical" evidence="9">
    <location>
        <begin position="186"/>
        <end position="205"/>
    </location>
</feature>
<evidence type="ECO:0000256" key="9">
    <source>
        <dbReference type="SAM" id="Phobius"/>
    </source>
</evidence>
<protein>
    <recommendedName>
        <fullName evidence="10">Ionotropic glutamate receptor C-terminal domain-containing protein</fullName>
    </recommendedName>
</protein>
<keyword evidence="6 9" id="KW-0472">Membrane</keyword>
<dbReference type="InterPro" id="IPR052192">
    <property type="entry name" value="Insect_Ionotropic_Sensory_Rcpt"/>
</dbReference>
<evidence type="ECO:0000256" key="7">
    <source>
        <dbReference type="ARBA" id="ARBA00023170"/>
    </source>
</evidence>
<evidence type="ECO:0000313" key="12">
    <source>
        <dbReference type="Proteomes" id="UP000291343"/>
    </source>
</evidence>
<feature type="domain" description="Ionotropic glutamate receptor C-terminal" evidence="10">
    <location>
        <begin position="185"/>
        <end position="457"/>
    </location>
</feature>
<reference evidence="11 12" key="1">
    <citation type="journal article" date="2017" name="Gigascience">
        <title>Genome sequence of the small brown planthopper, Laodelphax striatellus.</title>
        <authorList>
            <person name="Zhu J."/>
            <person name="Jiang F."/>
            <person name="Wang X."/>
            <person name="Yang P."/>
            <person name="Bao Y."/>
            <person name="Zhao W."/>
            <person name="Wang W."/>
            <person name="Lu H."/>
            <person name="Wang Q."/>
            <person name="Cui N."/>
            <person name="Li J."/>
            <person name="Chen X."/>
            <person name="Luo L."/>
            <person name="Yu J."/>
            <person name="Kang L."/>
            <person name="Cui F."/>
        </authorList>
    </citation>
    <scope>NUCLEOTIDE SEQUENCE [LARGE SCALE GENOMIC DNA]</scope>
    <source>
        <strain evidence="11">Lst14</strain>
    </source>
</reference>
<dbReference type="FunCoup" id="A0A482WWB2">
    <property type="interactions" value="19"/>
</dbReference>
<feature type="transmembrane region" description="Helical" evidence="9">
    <location>
        <begin position="254"/>
        <end position="275"/>
    </location>
</feature>
<evidence type="ECO:0000259" key="10">
    <source>
        <dbReference type="Pfam" id="PF00060"/>
    </source>
</evidence>
<dbReference type="InParanoid" id="A0A482WWB2"/>
<dbReference type="Pfam" id="PF00060">
    <property type="entry name" value="Lig_chan"/>
    <property type="match status" value="1"/>
</dbReference>
<dbReference type="GO" id="GO:0015276">
    <property type="term" value="F:ligand-gated monoatomic ion channel activity"/>
    <property type="evidence" value="ECO:0007669"/>
    <property type="project" value="InterPro"/>
</dbReference>
<dbReference type="Gene3D" id="3.40.190.10">
    <property type="entry name" value="Periplasmic binding protein-like II"/>
    <property type="match status" value="1"/>
</dbReference>
<accession>A0A482WWB2</accession>
<dbReference type="Proteomes" id="UP000291343">
    <property type="component" value="Unassembled WGS sequence"/>
</dbReference>
<dbReference type="PANTHER" id="PTHR42643">
    <property type="entry name" value="IONOTROPIC RECEPTOR 20A-RELATED"/>
    <property type="match status" value="1"/>
</dbReference>
<dbReference type="Gene3D" id="1.10.287.70">
    <property type="match status" value="1"/>
</dbReference>
<keyword evidence="8" id="KW-0325">Glycoprotein</keyword>
<evidence type="ECO:0000256" key="1">
    <source>
        <dbReference type="ARBA" id="ARBA00004651"/>
    </source>
</evidence>
<dbReference type="EMBL" id="QKKF02024659">
    <property type="protein sequence ID" value="RZF37350.1"/>
    <property type="molecule type" value="Genomic_DNA"/>
</dbReference>
<sequence>MNQTNFVGLLLTTLCSNYPPESNLIKDDDGNFTTRAPDTGNTTGFECTLKDGDQLEKDILRGKHLRIATFRYDWPMSRVEKDKNGVLRGSGIAFQIIETLRKQYGFTYSIVAPSKDILGDEKSGILELLHNRKVDMAAAFLPVLHGRYDSLSWGTELIQNKYYVLMKRPKESATGSGLLAPFEDEVWLLILVSLLLVGPTMYAIIKLRDRLCGGTHSRSFSLSSCAWFVYGALMKQGSTLNPATDSSRVLFATWWVFIMILTAFYTANLTAFLTLSRFTLPIQNIDDIARLSYHWFTRDGGILEFAIKVETDLNVLRYSAARGFGHFVNVKNFDQVKSLIAKDWLYLEEKRELMYFMMNDYINKTMIQVLEKDRCTYVLTADSYLTRSTAFAYPKHSILPALFNRVMLSYVESGIINHLASYNSLSDTQICPLNLHNKERQLRNADLLTTYYVVVSGFITAAVVLVCEIIWRKLSGNGAGKAVASWKVEEIFDIQEKKPRFAIWRRAFNSMLKDAPRKEVNGREYYVVRTKLGEERLIPVRPLSSFLFQKR</sequence>
<evidence type="ECO:0000256" key="4">
    <source>
        <dbReference type="ARBA" id="ARBA00022692"/>
    </source>
</evidence>
<keyword evidence="7" id="KW-0675">Receptor</keyword>
<evidence type="ECO:0000256" key="8">
    <source>
        <dbReference type="ARBA" id="ARBA00023180"/>
    </source>
</evidence>
<dbReference type="PANTHER" id="PTHR42643:SF24">
    <property type="entry name" value="IONOTROPIC RECEPTOR 60A"/>
    <property type="match status" value="1"/>
</dbReference>
<keyword evidence="12" id="KW-1185">Reference proteome</keyword>
<dbReference type="GO" id="GO:0005886">
    <property type="term" value="C:plasma membrane"/>
    <property type="evidence" value="ECO:0007669"/>
    <property type="project" value="UniProtKB-SubCell"/>
</dbReference>
<comment type="caution">
    <text evidence="11">The sequence shown here is derived from an EMBL/GenBank/DDBJ whole genome shotgun (WGS) entry which is preliminary data.</text>
</comment>
<organism evidence="11 12">
    <name type="scientific">Laodelphax striatellus</name>
    <name type="common">Small brown planthopper</name>
    <name type="synonym">Delphax striatella</name>
    <dbReference type="NCBI Taxonomy" id="195883"/>
    <lineage>
        <taxon>Eukaryota</taxon>
        <taxon>Metazoa</taxon>
        <taxon>Ecdysozoa</taxon>
        <taxon>Arthropoda</taxon>
        <taxon>Hexapoda</taxon>
        <taxon>Insecta</taxon>
        <taxon>Pterygota</taxon>
        <taxon>Neoptera</taxon>
        <taxon>Paraneoptera</taxon>
        <taxon>Hemiptera</taxon>
        <taxon>Auchenorrhyncha</taxon>
        <taxon>Fulgoroidea</taxon>
        <taxon>Delphacidae</taxon>
        <taxon>Criomorphinae</taxon>
        <taxon>Laodelphax</taxon>
    </lineage>
</organism>
<proteinExistence type="inferred from homology"/>
<keyword evidence="5 9" id="KW-1133">Transmembrane helix</keyword>
<keyword evidence="4 9" id="KW-0812">Transmembrane</keyword>
<evidence type="ECO:0000256" key="5">
    <source>
        <dbReference type="ARBA" id="ARBA00022989"/>
    </source>
</evidence>
<gene>
    <name evidence="11" type="ORF">LSTR_LSTR010445</name>
</gene>
<dbReference type="SUPFAM" id="SSF53850">
    <property type="entry name" value="Periplasmic binding protein-like II"/>
    <property type="match status" value="1"/>
</dbReference>
<dbReference type="GO" id="GO:0050906">
    <property type="term" value="P:detection of stimulus involved in sensory perception"/>
    <property type="evidence" value="ECO:0007669"/>
    <property type="project" value="UniProtKB-ARBA"/>
</dbReference>